<comment type="similarity">
    <text evidence="1">Belongs to the Tango6 family.</text>
</comment>
<keyword evidence="2" id="KW-0677">Repeat</keyword>
<dbReference type="Pfam" id="PF02985">
    <property type="entry name" value="HEAT"/>
    <property type="match status" value="1"/>
</dbReference>
<dbReference type="GO" id="GO:0009306">
    <property type="term" value="P:protein secretion"/>
    <property type="evidence" value="ECO:0007669"/>
    <property type="project" value="TreeGrafter"/>
</dbReference>
<reference evidence="7" key="1">
    <citation type="submission" date="2025-08" db="UniProtKB">
        <authorList>
            <consortium name="RefSeq"/>
        </authorList>
    </citation>
    <scope>IDENTIFICATION</scope>
    <source>
        <tissue evidence="7">Whole body</tissue>
    </source>
</reference>
<dbReference type="InterPro" id="IPR019451">
    <property type="entry name" value="Rtp1_C1"/>
</dbReference>
<dbReference type="Pfam" id="PF23565">
    <property type="entry name" value="ARM_TANGO6"/>
    <property type="match status" value="1"/>
</dbReference>
<dbReference type="Pfam" id="PF10363">
    <property type="entry name" value="RTP1_C1"/>
    <property type="match status" value="1"/>
</dbReference>
<dbReference type="InterPro" id="IPR000357">
    <property type="entry name" value="HEAT"/>
</dbReference>
<dbReference type="Gene3D" id="1.25.10.10">
    <property type="entry name" value="Leucine-rich Repeat Variant"/>
    <property type="match status" value="1"/>
</dbReference>
<feature type="domain" description="RNA polymerase II assembly factor Rtp1 C-terminal" evidence="3">
    <location>
        <begin position="609"/>
        <end position="725"/>
    </location>
</feature>
<accession>A0A6J1PQ79</accession>
<evidence type="ECO:0000313" key="6">
    <source>
        <dbReference type="Proteomes" id="UP000504618"/>
    </source>
</evidence>
<feature type="domain" description="TANGO6 HEAT repeat" evidence="4">
    <location>
        <begin position="202"/>
        <end position="446"/>
    </location>
</feature>
<evidence type="ECO:0000313" key="7">
    <source>
        <dbReference type="RefSeq" id="XP_024871225.1"/>
    </source>
</evidence>
<dbReference type="InterPro" id="IPR011989">
    <property type="entry name" value="ARM-like"/>
</dbReference>
<dbReference type="OrthoDB" id="39591at2759"/>
<feature type="domain" description="TANGO6 N-terminal" evidence="5">
    <location>
        <begin position="28"/>
        <end position="192"/>
    </location>
</feature>
<dbReference type="InterPro" id="IPR057347">
    <property type="entry name" value="TANGO6_N"/>
</dbReference>
<dbReference type="Proteomes" id="UP000504618">
    <property type="component" value="Unplaced"/>
</dbReference>
<dbReference type="AlphaFoldDB" id="A0A6J1PQ79"/>
<dbReference type="RefSeq" id="XP_024871225.1">
    <property type="nucleotide sequence ID" value="XM_025015457.1"/>
</dbReference>
<feature type="non-terminal residue" evidence="7">
    <location>
        <position position="1"/>
    </location>
</feature>
<dbReference type="InterPro" id="IPR016024">
    <property type="entry name" value="ARM-type_fold"/>
</dbReference>
<feature type="non-terminal residue" evidence="7">
    <location>
        <position position="869"/>
    </location>
</feature>
<dbReference type="CTD" id="79613"/>
<evidence type="ECO:0000256" key="2">
    <source>
        <dbReference type="ARBA" id="ARBA00022737"/>
    </source>
</evidence>
<organism evidence="6 7">
    <name type="scientific">Temnothorax curvispinosus</name>
    <dbReference type="NCBI Taxonomy" id="300111"/>
    <lineage>
        <taxon>Eukaryota</taxon>
        <taxon>Metazoa</taxon>
        <taxon>Ecdysozoa</taxon>
        <taxon>Arthropoda</taxon>
        <taxon>Hexapoda</taxon>
        <taxon>Insecta</taxon>
        <taxon>Pterygota</taxon>
        <taxon>Neoptera</taxon>
        <taxon>Endopterygota</taxon>
        <taxon>Hymenoptera</taxon>
        <taxon>Apocrita</taxon>
        <taxon>Aculeata</taxon>
        <taxon>Formicoidea</taxon>
        <taxon>Formicidae</taxon>
        <taxon>Myrmicinae</taxon>
        <taxon>Temnothorax</taxon>
    </lineage>
</organism>
<dbReference type="GeneID" id="112454205"/>
<proteinExistence type="inferred from homology"/>
<evidence type="ECO:0000256" key="1">
    <source>
        <dbReference type="ARBA" id="ARBA00005724"/>
    </source>
</evidence>
<protein>
    <submittedName>
        <fullName evidence="7">Transport and Golgi organization protein 6 homolog</fullName>
    </submittedName>
</protein>
<keyword evidence="6" id="KW-1185">Reference proteome</keyword>
<evidence type="ECO:0000259" key="4">
    <source>
        <dbReference type="Pfam" id="PF23565"/>
    </source>
</evidence>
<evidence type="ECO:0000259" key="5">
    <source>
        <dbReference type="Pfam" id="PF25267"/>
    </source>
</evidence>
<gene>
    <name evidence="7" type="primary">LOC112454205</name>
</gene>
<evidence type="ECO:0000259" key="3">
    <source>
        <dbReference type="Pfam" id="PF10363"/>
    </source>
</evidence>
<sequence length="869" mass="98911">KQYLHILSYILRGIKQENVKVDADAPFNVSQYQSLKNAVEFIILIGIKPFLLPGVGIDIDKLCPIASTITQEEDLSCLEKYERLCFSTHLLLDLFDDLNLRPAVLLRIGPLIAALLQLSHAPLAKPSNEVRPMNLNNQEFYMTVEEYQRLQNRQKAFHAKFISLLSNCPRNICFRELMAICGVQNTPRWLRRETHNYLINMLTQPDGVSSLIATIYNDGLDLGADWKKLDTLSRLITATHGKNVDQYYEAVCPQILDLFFSDKFKHGTIIANCCIKSLYDYNPRACQKYIIEVVCAPLTTKKEPHVIKSEKEVERCIEILTKCFLTEDAKFKHLPCKVILHVATPLFCLYDKVRESACSLKTNLRQLLLKIFEEDTTREKLYSAFLGHDTSAGFGNYVSSEFGPTGGIEIIGLNESLDYEKLADTIFDLVSTAKDLSPSLFCYMLKFMSNQNKRSCEIEQPKTLETEDDKIERITMQLAAHKLLSQLASTSTVQDAQVKDPEPLLSFIKSLFDDYTKSRSDETEENECEMLYISLMWIKMILLEKSAAIKIDLFKDFKTFLEDHLKNSNMPTQLKSLISEVVACITTHDSRPRSERKYYQDLSSSSDKFDEALKDLADPLLPVRAHGLVTLTKLIETKDPYAIARNAIILRLFEENLKHEDSFIYLASINGLCALATAFPEKVIETLMLEYIDMPKRAAISEITVETRIKLGEILVKTTRALGEMSVVQKNTLVNGFLCAIRDTDPFVRASGLSCLGELCKVLNYRLGNILTEILYCITCILKTDKVPECRRAAVLVATLLFRGLDRDLLSTCTSDMIDLYRELRILRDDKDPVLQLHVQLALEEIDRIMRDSLFTGFPTLKKTISELN</sequence>
<dbReference type="PANTHER" id="PTHR20959">
    <property type="entry name" value="TRANSPORT AND GOLGI ORGANIZATION PROTEIN 6 FAMILY MEMBER"/>
    <property type="match status" value="1"/>
</dbReference>
<dbReference type="InterPro" id="IPR039600">
    <property type="entry name" value="TANGO6/Rtp1"/>
</dbReference>
<dbReference type="InterPro" id="IPR057407">
    <property type="entry name" value="HEAT_TANGO6"/>
</dbReference>
<dbReference type="PANTHER" id="PTHR20959:SF1">
    <property type="entry name" value="TRANSPORT AND GOLGI ORGANIZATION PROTEIN 6 HOMOLOG"/>
    <property type="match status" value="1"/>
</dbReference>
<dbReference type="Pfam" id="PF25267">
    <property type="entry name" value="TANGO6_N"/>
    <property type="match status" value="1"/>
</dbReference>
<dbReference type="SUPFAM" id="SSF48371">
    <property type="entry name" value="ARM repeat"/>
    <property type="match status" value="1"/>
</dbReference>
<name>A0A6J1PQ79_9HYME</name>